<keyword evidence="5" id="KW-0539">Nucleus</keyword>
<dbReference type="Gramene" id="ONI25198">
    <property type="protein sequence ID" value="ONI25198"/>
    <property type="gene ID" value="PRUPE_2G288000"/>
</dbReference>
<protein>
    <recommendedName>
        <fullName evidence="7">TCP domain-containing protein</fullName>
    </recommendedName>
</protein>
<evidence type="ECO:0000313" key="9">
    <source>
        <dbReference type="Proteomes" id="UP000006882"/>
    </source>
</evidence>
<dbReference type="AlphaFoldDB" id="A0A251QN09"/>
<keyword evidence="9" id="KW-1185">Reference proteome</keyword>
<dbReference type="SMR" id="A0A251QN09"/>
<keyword evidence="3" id="KW-0238">DNA-binding</keyword>
<evidence type="ECO:0000256" key="5">
    <source>
        <dbReference type="ARBA" id="ARBA00023242"/>
    </source>
</evidence>
<dbReference type="InterPro" id="IPR017887">
    <property type="entry name" value="TF_TCP_subgr"/>
</dbReference>
<reference evidence="8 9" key="1">
    <citation type="journal article" date="2013" name="Nat. Genet.">
        <title>The high-quality draft genome of peach (Prunus persica) identifies unique patterns of genetic diversity, domestication and genome evolution.</title>
        <authorList>
            <consortium name="International Peach Genome Initiative"/>
            <person name="Verde I."/>
            <person name="Abbott A.G."/>
            <person name="Scalabrin S."/>
            <person name="Jung S."/>
            <person name="Shu S."/>
            <person name="Marroni F."/>
            <person name="Zhebentyayeva T."/>
            <person name="Dettori M.T."/>
            <person name="Grimwood J."/>
            <person name="Cattonaro F."/>
            <person name="Zuccolo A."/>
            <person name="Rossini L."/>
            <person name="Jenkins J."/>
            <person name="Vendramin E."/>
            <person name="Meisel L.A."/>
            <person name="Decroocq V."/>
            <person name="Sosinski B."/>
            <person name="Prochnik S."/>
            <person name="Mitros T."/>
            <person name="Policriti A."/>
            <person name="Cipriani G."/>
            <person name="Dondini L."/>
            <person name="Ficklin S."/>
            <person name="Goodstein D.M."/>
            <person name="Xuan P."/>
            <person name="Del Fabbro C."/>
            <person name="Aramini V."/>
            <person name="Copetti D."/>
            <person name="Gonzalez S."/>
            <person name="Horner D.S."/>
            <person name="Falchi R."/>
            <person name="Lucas S."/>
            <person name="Mica E."/>
            <person name="Maldonado J."/>
            <person name="Lazzari B."/>
            <person name="Bielenberg D."/>
            <person name="Pirona R."/>
            <person name="Miculan M."/>
            <person name="Barakat A."/>
            <person name="Testolin R."/>
            <person name="Stella A."/>
            <person name="Tartarini S."/>
            <person name="Tonutti P."/>
            <person name="Arus P."/>
            <person name="Orellana A."/>
            <person name="Wells C."/>
            <person name="Main D."/>
            <person name="Vizzotto G."/>
            <person name="Silva H."/>
            <person name="Salamini F."/>
            <person name="Schmutz J."/>
            <person name="Morgante M."/>
            <person name="Rokhsar D.S."/>
        </authorList>
    </citation>
    <scope>NUCLEOTIDE SEQUENCE [LARGE SCALE GENOMIC DNA]</scope>
    <source>
        <strain evidence="9">cv. Nemared</strain>
    </source>
</reference>
<feature type="compositionally biased region" description="Low complexity" evidence="6">
    <location>
        <begin position="298"/>
        <end position="326"/>
    </location>
</feature>
<proteinExistence type="predicted"/>
<evidence type="ECO:0000256" key="1">
    <source>
        <dbReference type="ARBA" id="ARBA00004123"/>
    </source>
</evidence>
<dbReference type="PANTHER" id="PTHR31072:SF1">
    <property type="entry name" value="TRANSCRIPTION FACTOR TCP9"/>
    <property type="match status" value="1"/>
</dbReference>
<dbReference type="GO" id="GO:0043565">
    <property type="term" value="F:sequence-specific DNA binding"/>
    <property type="evidence" value="ECO:0000318"/>
    <property type="project" value="GO_Central"/>
</dbReference>
<comment type="subcellular location">
    <subcellularLocation>
        <location evidence="1">Nucleus</location>
    </subcellularLocation>
</comment>
<feature type="compositionally biased region" description="Low complexity" evidence="6">
    <location>
        <begin position="19"/>
        <end position="34"/>
    </location>
</feature>
<dbReference type="GO" id="GO:0005634">
    <property type="term" value="C:nucleus"/>
    <property type="evidence" value="ECO:0000318"/>
    <property type="project" value="GO_Central"/>
</dbReference>
<keyword evidence="2" id="KW-0805">Transcription regulation</keyword>
<evidence type="ECO:0000256" key="2">
    <source>
        <dbReference type="ARBA" id="ARBA00023015"/>
    </source>
</evidence>
<dbReference type="Proteomes" id="UP000006882">
    <property type="component" value="Chromosome G2"/>
</dbReference>
<feature type="region of interest" description="Disordered" evidence="6">
    <location>
        <begin position="298"/>
        <end position="343"/>
    </location>
</feature>
<dbReference type="GO" id="GO:0003700">
    <property type="term" value="F:DNA-binding transcription factor activity"/>
    <property type="evidence" value="ECO:0000318"/>
    <property type="project" value="GO_Central"/>
</dbReference>
<dbReference type="PANTHER" id="PTHR31072">
    <property type="entry name" value="TRANSCRIPTION FACTOR TCP4-RELATED"/>
    <property type="match status" value="1"/>
</dbReference>
<feature type="domain" description="TCP" evidence="7">
    <location>
        <begin position="90"/>
        <end position="144"/>
    </location>
</feature>
<evidence type="ECO:0000256" key="3">
    <source>
        <dbReference type="ARBA" id="ARBA00023125"/>
    </source>
</evidence>
<sequence length="382" mass="39726">MEPNQRQSLEESNELEQHSNSSSNDNTTSASDPSVADPPEKIFPLTAPTMKEELTDTVQELDEGSLPMGLIQVPVPTSSEKQVVAAKRSSKDRHTKVEGRGRRIRMPATCAARIFQLTRELGHKSDGETIRWLLEHAEPAIMQATGTGTVPAIAVSVGGTLKIPTTSPARPNGEITEIPRKRRKRGSNSEFVDVHEQSSVSSGLAPMSYGGGGGGSGGGAHGLVPMWQVGATGAAGPFFMFPNNGAMNTNQPQLWAVPAADAATPIFNFQARPISNFLSAFQPGVHVVGGDVQLQASSGSISSGATSGSGGSCSSSLGPSLGSASGTRANKNTISTGSGTGASAAAAGATTTQMLRDFSLEIYDKRELQFMGANSQTPYSKP</sequence>
<feature type="region of interest" description="Disordered" evidence="6">
    <location>
        <begin position="1"/>
        <end position="49"/>
    </location>
</feature>
<dbReference type="PROSITE" id="PS51369">
    <property type="entry name" value="TCP"/>
    <property type="match status" value="1"/>
</dbReference>
<evidence type="ECO:0000256" key="6">
    <source>
        <dbReference type="SAM" id="MobiDB-lite"/>
    </source>
</evidence>
<dbReference type="InterPro" id="IPR005333">
    <property type="entry name" value="Transcription_factor_TCP"/>
</dbReference>
<evidence type="ECO:0000259" key="7">
    <source>
        <dbReference type="PROSITE" id="PS51369"/>
    </source>
</evidence>
<name>A0A251QN09_PRUPE</name>
<evidence type="ECO:0000256" key="4">
    <source>
        <dbReference type="ARBA" id="ARBA00023163"/>
    </source>
</evidence>
<accession>A0A251QN09</accession>
<keyword evidence="4" id="KW-0804">Transcription</keyword>
<dbReference type="OrthoDB" id="1928965at2759"/>
<feature type="region of interest" description="Disordered" evidence="6">
    <location>
        <begin position="164"/>
        <end position="197"/>
    </location>
</feature>
<dbReference type="EMBL" id="CM007652">
    <property type="protein sequence ID" value="ONI25198.1"/>
    <property type="molecule type" value="Genomic_DNA"/>
</dbReference>
<dbReference type="Pfam" id="PF03634">
    <property type="entry name" value="TCP"/>
    <property type="match status" value="1"/>
</dbReference>
<gene>
    <name evidence="8" type="ORF">PRUPE_2G288000</name>
</gene>
<dbReference type="eggNOG" id="ENOG502RXJ1">
    <property type="taxonomic scope" value="Eukaryota"/>
</dbReference>
<dbReference type="STRING" id="3760.A0A251QN09"/>
<organism evidence="8 9">
    <name type="scientific">Prunus persica</name>
    <name type="common">Peach</name>
    <name type="synonym">Amygdalus persica</name>
    <dbReference type="NCBI Taxonomy" id="3760"/>
    <lineage>
        <taxon>Eukaryota</taxon>
        <taxon>Viridiplantae</taxon>
        <taxon>Streptophyta</taxon>
        <taxon>Embryophyta</taxon>
        <taxon>Tracheophyta</taxon>
        <taxon>Spermatophyta</taxon>
        <taxon>Magnoliopsida</taxon>
        <taxon>eudicotyledons</taxon>
        <taxon>Gunneridae</taxon>
        <taxon>Pentapetalae</taxon>
        <taxon>rosids</taxon>
        <taxon>fabids</taxon>
        <taxon>Rosales</taxon>
        <taxon>Rosaceae</taxon>
        <taxon>Amygdaloideae</taxon>
        <taxon>Amygdaleae</taxon>
        <taxon>Prunus</taxon>
    </lineage>
</organism>
<evidence type="ECO:0000313" key="8">
    <source>
        <dbReference type="EMBL" id="ONI25198.1"/>
    </source>
</evidence>